<dbReference type="InterPro" id="IPR005215">
    <property type="entry name" value="Trig_fac"/>
</dbReference>
<sequence>MNITRENIDELNSVITLTIDKEDYSEKVAEVLRDYRKKAQMPGFRPGKVPEGLIKKMYGTAVLVDEVNKLISEKLSEYLSENKLNILGEPLPRENQDPIDFDTQDSFQFQFDIALSPEIDVKLSKRDKVNYYTIEVTDDVLDGHIKSMTSRFGKNEKVELISEKSLVKGDFVQVDKKGNEVEGGIRAEDSIMSLNIVKDEAEKKKMLGKKVGEDIVFDVKKAFPNDTEVSYILKISKEEAADVKGSFKFTVKEVTEFIDPELNQDLFDKLFGEGAVKSEEEMKERVKVDLEKAFAIESEYKFSIDARKKLVAKHEVTLPEEFLKRWLKATNRGDERLSDEQIDAEMPRFFEDLKWQLIKNAIIKANDIKVEENDIREEAKKSARMQFMQYGLTALPQEYIDNYANDLLKNEDQVRRIAEAAMDEKVMAYIKEAVKVEEKAVSREEFNKLFTNN</sequence>
<dbReference type="GO" id="GO:0043335">
    <property type="term" value="P:protein unfolding"/>
    <property type="evidence" value="ECO:0007669"/>
    <property type="project" value="TreeGrafter"/>
</dbReference>
<dbReference type="InterPro" id="IPR027304">
    <property type="entry name" value="Trigger_fact/SurA_dom_sf"/>
</dbReference>
<dbReference type="RefSeq" id="WP_250724180.1">
    <property type="nucleotide sequence ID" value="NZ_CP098400.1"/>
</dbReference>
<dbReference type="SUPFAM" id="SSF102735">
    <property type="entry name" value="Trigger factor ribosome-binding domain"/>
    <property type="match status" value="1"/>
</dbReference>
<dbReference type="InterPro" id="IPR036611">
    <property type="entry name" value="Trigger_fac_ribosome-bd_sf"/>
</dbReference>
<keyword evidence="3" id="KW-1185">Reference proteome</keyword>
<dbReference type="GO" id="GO:0043022">
    <property type="term" value="F:ribosome binding"/>
    <property type="evidence" value="ECO:0007669"/>
    <property type="project" value="TreeGrafter"/>
</dbReference>
<dbReference type="InterPro" id="IPR008881">
    <property type="entry name" value="Trigger_fac_ribosome-bd_bac"/>
</dbReference>
<dbReference type="AlphaFoldDB" id="A0A9J6ZQ56"/>
<dbReference type="GO" id="GO:0015031">
    <property type="term" value="P:protein transport"/>
    <property type="evidence" value="ECO:0007669"/>
    <property type="project" value="InterPro"/>
</dbReference>
<dbReference type="PIRSF" id="PIRSF003095">
    <property type="entry name" value="Trigger_factor"/>
    <property type="match status" value="1"/>
</dbReference>
<dbReference type="Proteomes" id="UP001056426">
    <property type="component" value="Chromosome"/>
</dbReference>
<dbReference type="EMBL" id="CP098400">
    <property type="protein sequence ID" value="URW80068.1"/>
    <property type="molecule type" value="Genomic_DNA"/>
</dbReference>
<evidence type="ECO:0000259" key="1">
    <source>
        <dbReference type="Pfam" id="PF05697"/>
    </source>
</evidence>
<name>A0A9J6ZQ56_9BACT</name>
<reference evidence="2" key="2">
    <citation type="submission" date="2022-06" db="EMBL/GenBank/DDBJ databases">
        <title>Xiashengella guii gen. nov. sp. nov., a bacterium isolated form anaerobic digestion tank.</title>
        <authorList>
            <person name="Huang H."/>
        </authorList>
    </citation>
    <scope>NUCLEOTIDE SEQUENCE</scope>
    <source>
        <strain evidence="2">Ai-910</strain>
    </source>
</reference>
<dbReference type="SUPFAM" id="SSF109998">
    <property type="entry name" value="Triger factor/SurA peptide-binding domain-like"/>
    <property type="match status" value="1"/>
</dbReference>
<organism evidence="2 3">
    <name type="scientific">Xiashengella succiniciproducens</name>
    <dbReference type="NCBI Taxonomy" id="2949635"/>
    <lineage>
        <taxon>Bacteria</taxon>
        <taxon>Pseudomonadati</taxon>
        <taxon>Bacteroidota</taxon>
        <taxon>Bacteroidia</taxon>
        <taxon>Marinilabiliales</taxon>
        <taxon>Marinilabiliaceae</taxon>
        <taxon>Xiashengella</taxon>
    </lineage>
</organism>
<accession>A0A9J6ZQ56</accession>
<reference evidence="2" key="1">
    <citation type="submission" date="2022-05" db="EMBL/GenBank/DDBJ databases">
        <authorList>
            <person name="Sun X."/>
        </authorList>
    </citation>
    <scope>NUCLEOTIDE SEQUENCE</scope>
    <source>
        <strain evidence="2">Ai-910</strain>
    </source>
</reference>
<evidence type="ECO:0000313" key="3">
    <source>
        <dbReference type="Proteomes" id="UP001056426"/>
    </source>
</evidence>
<protein>
    <submittedName>
        <fullName evidence="2">Trigger factor</fullName>
        <ecNumber evidence="2">5.2.1.8</ecNumber>
    </submittedName>
</protein>
<dbReference type="EC" id="5.2.1.8" evidence="2"/>
<feature type="domain" description="Trigger factor ribosome-binding bacterial" evidence="1">
    <location>
        <begin position="1"/>
        <end position="147"/>
    </location>
</feature>
<keyword evidence="2" id="KW-0413">Isomerase</keyword>
<dbReference type="GO" id="GO:0051083">
    <property type="term" value="P:'de novo' cotranslational protein folding"/>
    <property type="evidence" value="ECO:0007669"/>
    <property type="project" value="TreeGrafter"/>
</dbReference>
<proteinExistence type="predicted"/>
<dbReference type="KEGG" id="alkq:M9189_01675"/>
<dbReference type="NCBIfam" id="TIGR00115">
    <property type="entry name" value="tig"/>
    <property type="match status" value="1"/>
</dbReference>
<dbReference type="Gene3D" id="3.30.70.1050">
    <property type="entry name" value="Trigger factor ribosome-binding domain"/>
    <property type="match status" value="1"/>
</dbReference>
<dbReference type="GO" id="GO:0003755">
    <property type="term" value="F:peptidyl-prolyl cis-trans isomerase activity"/>
    <property type="evidence" value="ECO:0007669"/>
    <property type="project" value="UniProtKB-EC"/>
</dbReference>
<dbReference type="GO" id="GO:0044183">
    <property type="term" value="F:protein folding chaperone"/>
    <property type="evidence" value="ECO:0007669"/>
    <property type="project" value="TreeGrafter"/>
</dbReference>
<evidence type="ECO:0000313" key="2">
    <source>
        <dbReference type="EMBL" id="URW80068.1"/>
    </source>
</evidence>
<gene>
    <name evidence="2" type="primary">tig</name>
    <name evidence="2" type="ORF">M9189_01675</name>
</gene>
<dbReference type="Pfam" id="PF05697">
    <property type="entry name" value="Trigger_N"/>
    <property type="match status" value="1"/>
</dbReference>
<dbReference type="InterPro" id="IPR037041">
    <property type="entry name" value="Trigger_fac_C_sf"/>
</dbReference>
<dbReference type="PANTHER" id="PTHR30560">
    <property type="entry name" value="TRIGGER FACTOR CHAPERONE AND PEPTIDYL-PROLYL CIS/TRANS ISOMERASE"/>
    <property type="match status" value="1"/>
</dbReference>
<dbReference type="PANTHER" id="PTHR30560:SF3">
    <property type="entry name" value="TRIGGER FACTOR-LIKE PROTEIN TIG, CHLOROPLASTIC"/>
    <property type="match status" value="1"/>
</dbReference>
<dbReference type="Gene3D" id="1.10.3120.10">
    <property type="entry name" value="Trigger factor, C-terminal domain"/>
    <property type="match status" value="1"/>
</dbReference>